<sequence>MHLKRRRQFIAFAGQVGKLGQKGKSAFQAVLVSICLGWAVMFGSVEPYLDQVFFSRTA</sequence>
<reference evidence="2 3" key="1">
    <citation type="submission" date="2014-01" db="EMBL/GenBank/DDBJ databases">
        <title>Roseivivax halodurans JCM 10272 Genome Sequencing.</title>
        <authorList>
            <person name="Lai Q."/>
            <person name="Li G."/>
            <person name="Shao Z."/>
        </authorList>
    </citation>
    <scope>NUCLEOTIDE SEQUENCE [LARGE SCALE GENOMIC DNA]</scope>
    <source>
        <strain evidence="2 3">JCM 10272</strain>
    </source>
</reference>
<protein>
    <submittedName>
        <fullName evidence="2">Uncharacterized protein</fullName>
    </submittedName>
</protein>
<evidence type="ECO:0000313" key="3">
    <source>
        <dbReference type="Proteomes" id="UP000022447"/>
    </source>
</evidence>
<evidence type="ECO:0000313" key="2">
    <source>
        <dbReference type="EMBL" id="ETX12864.1"/>
    </source>
</evidence>
<comment type="caution">
    <text evidence="2">The sequence shown here is derived from an EMBL/GenBank/DDBJ whole genome shotgun (WGS) entry which is preliminary data.</text>
</comment>
<accession>X7E9V7</accession>
<name>X7E9V7_9RHOB</name>
<proteinExistence type="predicted"/>
<dbReference type="AlphaFoldDB" id="X7E9V7"/>
<dbReference type="Proteomes" id="UP000022447">
    <property type="component" value="Unassembled WGS sequence"/>
</dbReference>
<dbReference type="EMBL" id="JALZ01000048">
    <property type="protein sequence ID" value="ETX12864.1"/>
    <property type="molecule type" value="Genomic_DNA"/>
</dbReference>
<keyword evidence="3" id="KW-1185">Reference proteome</keyword>
<organism evidence="2 3">
    <name type="scientific">Roseivivax halodurans JCM 10272</name>
    <dbReference type="NCBI Taxonomy" id="1449350"/>
    <lineage>
        <taxon>Bacteria</taxon>
        <taxon>Pseudomonadati</taxon>
        <taxon>Pseudomonadota</taxon>
        <taxon>Alphaproteobacteria</taxon>
        <taxon>Rhodobacterales</taxon>
        <taxon>Roseobacteraceae</taxon>
        <taxon>Roseivivax</taxon>
    </lineage>
</organism>
<gene>
    <name evidence="2" type="ORF">OCH239_15680</name>
</gene>
<keyword evidence="1" id="KW-0812">Transmembrane</keyword>
<keyword evidence="1" id="KW-0472">Membrane</keyword>
<feature type="transmembrane region" description="Helical" evidence="1">
    <location>
        <begin position="26"/>
        <end position="45"/>
    </location>
</feature>
<evidence type="ECO:0000256" key="1">
    <source>
        <dbReference type="SAM" id="Phobius"/>
    </source>
</evidence>
<keyword evidence="1" id="KW-1133">Transmembrane helix</keyword>